<dbReference type="RefSeq" id="XP_069225460.1">
    <property type="nucleotide sequence ID" value="XM_069377579.1"/>
</dbReference>
<feature type="transmembrane region" description="Helical" evidence="6">
    <location>
        <begin position="190"/>
        <end position="211"/>
    </location>
</feature>
<keyword evidence="2" id="KW-0813">Transport</keyword>
<proteinExistence type="predicted"/>
<evidence type="ECO:0000313" key="8">
    <source>
        <dbReference type="EMBL" id="KAL1582353.1"/>
    </source>
</evidence>
<evidence type="ECO:0000256" key="5">
    <source>
        <dbReference type="ARBA" id="ARBA00023136"/>
    </source>
</evidence>
<dbReference type="FunFam" id="1.20.1250.20:FF:000034">
    <property type="entry name" value="MFS general substrate transporter"/>
    <property type="match status" value="1"/>
</dbReference>
<accession>A0AB34KB70</accession>
<name>A0AB34KB70_9PEZI</name>
<dbReference type="GeneID" id="96010417"/>
<reference evidence="8 9" key="1">
    <citation type="journal article" date="2020" name="Microbiol. Resour. Announc.">
        <title>Draft Genome Sequence of a Cladosporium Species Isolated from the Mesophotic Ascidian Didemnum maculosum.</title>
        <authorList>
            <person name="Gioti A."/>
            <person name="Siaperas R."/>
            <person name="Nikolaivits E."/>
            <person name="Le Goff G."/>
            <person name="Ouazzani J."/>
            <person name="Kotoulas G."/>
            <person name="Topakas E."/>
        </authorList>
    </citation>
    <scope>NUCLEOTIDE SEQUENCE [LARGE SCALE GENOMIC DNA]</scope>
    <source>
        <strain evidence="8 9">TM138-S3</strain>
    </source>
</reference>
<feature type="transmembrane region" description="Helical" evidence="6">
    <location>
        <begin position="298"/>
        <end position="315"/>
    </location>
</feature>
<feature type="transmembrane region" description="Helical" evidence="6">
    <location>
        <begin position="460"/>
        <end position="481"/>
    </location>
</feature>
<feature type="transmembrane region" description="Helical" evidence="6">
    <location>
        <begin position="389"/>
        <end position="407"/>
    </location>
</feature>
<feature type="transmembrane region" description="Helical" evidence="6">
    <location>
        <begin position="59"/>
        <end position="76"/>
    </location>
</feature>
<comment type="subcellular location">
    <subcellularLocation>
        <location evidence="1">Membrane</location>
        <topology evidence="1">Multi-pass membrane protein</topology>
    </subcellularLocation>
</comment>
<feature type="transmembrane region" description="Helical" evidence="6">
    <location>
        <begin position="364"/>
        <end position="383"/>
    </location>
</feature>
<evidence type="ECO:0000256" key="1">
    <source>
        <dbReference type="ARBA" id="ARBA00004141"/>
    </source>
</evidence>
<feature type="transmembrane region" description="Helical" evidence="6">
    <location>
        <begin position="428"/>
        <end position="448"/>
    </location>
</feature>
<feature type="transmembrane region" description="Helical" evidence="6">
    <location>
        <begin position="128"/>
        <end position="148"/>
    </location>
</feature>
<keyword evidence="3 6" id="KW-0812">Transmembrane</keyword>
<gene>
    <name evidence="8" type="ORF">WHR41_08975</name>
</gene>
<dbReference type="PROSITE" id="PS50850">
    <property type="entry name" value="MFS"/>
    <property type="match status" value="1"/>
</dbReference>
<feature type="transmembrane region" description="Helical" evidence="6">
    <location>
        <begin position="96"/>
        <end position="116"/>
    </location>
</feature>
<keyword evidence="4 6" id="KW-1133">Transmembrane helix</keyword>
<feature type="transmembrane region" description="Helical" evidence="6">
    <location>
        <begin position="223"/>
        <end position="245"/>
    </location>
</feature>
<feature type="domain" description="Major facilitator superfamily (MFS) profile" evidence="7">
    <location>
        <begin position="63"/>
        <end position="485"/>
    </location>
</feature>
<evidence type="ECO:0000313" key="9">
    <source>
        <dbReference type="Proteomes" id="UP000803884"/>
    </source>
</evidence>
<evidence type="ECO:0000259" key="7">
    <source>
        <dbReference type="PROSITE" id="PS50850"/>
    </source>
</evidence>
<comment type="caution">
    <text evidence="8">The sequence shown here is derived from an EMBL/GenBank/DDBJ whole genome shotgun (WGS) entry which is preliminary data.</text>
</comment>
<dbReference type="InterPro" id="IPR011701">
    <property type="entry name" value="MFS"/>
</dbReference>
<feature type="transmembrane region" description="Helical" evidence="6">
    <location>
        <begin position="154"/>
        <end position="178"/>
    </location>
</feature>
<dbReference type="GO" id="GO:0016020">
    <property type="term" value="C:membrane"/>
    <property type="evidence" value="ECO:0007669"/>
    <property type="project" value="UniProtKB-SubCell"/>
</dbReference>
<feature type="transmembrane region" description="Helical" evidence="6">
    <location>
        <begin position="335"/>
        <end position="352"/>
    </location>
</feature>
<evidence type="ECO:0000256" key="4">
    <source>
        <dbReference type="ARBA" id="ARBA00022989"/>
    </source>
</evidence>
<keyword evidence="5 6" id="KW-0472">Membrane</keyword>
<dbReference type="PANTHER" id="PTHR43791">
    <property type="entry name" value="PERMEASE-RELATED"/>
    <property type="match status" value="1"/>
</dbReference>
<evidence type="ECO:0000256" key="6">
    <source>
        <dbReference type="SAM" id="Phobius"/>
    </source>
</evidence>
<protein>
    <recommendedName>
        <fullName evidence="7">Major facilitator superfamily (MFS) profile domain-containing protein</fullName>
    </recommendedName>
</protein>
<dbReference type="InterPro" id="IPR036259">
    <property type="entry name" value="MFS_trans_sf"/>
</dbReference>
<dbReference type="InterPro" id="IPR020846">
    <property type="entry name" value="MFS_dom"/>
</dbReference>
<keyword evidence="9" id="KW-1185">Reference proteome</keyword>
<dbReference type="AlphaFoldDB" id="A0AB34KB70"/>
<dbReference type="SUPFAM" id="SSF103473">
    <property type="entry name" value="MFS general substrate transporter"/>
    <property type="match status" value="1"/>
</dbReference>
<dbReference type="FunFam" id="1.20.1250.20:FF:000013">
    <property type="entry name" value="MFS general substrate transporter"/>
    <property type="match status" value="1"/>
</dbReference>
<dbReference type="Gene3D" id="1.20.1250.20">
    <property type="entry name" value="MFS general substrate transporter like domains"/>
    <property type="match status" value="2"/>
</dbReference>
<dbReference type="Proteomes" id="UP000803884">
    <property type="component" value="Unassembled WGS sequence"/>
</dbReference>
<evidence type="ECO:0000256" key="3">
    <source>
        <dbReference type="ARBA" id="ARBA00022692"/>
    </source>
</evidence>
<sequence length="519" mass="57588">MNRQDNERASTHSVDKDLEKVDYIEVSHNKYANLGLTAEETEFYENYPEDKRKKMIRKVDVRLVPVLALLYLLAHIDRANIGNAKIEGMLDDLNMSGIQYNIALSIFFIPYILLEVPSNVILKRFKRPSTYIGILVVSWGIVMTFTGIVKNFAGLMVCRVLLGVAEAGFFPGAVYLITRWYGQRQVQTRLALFYCASALSGAFSGLLAFAIAKMDGVGGRPGWAWIFLLEGIATVVVGVACFFIMPDTPALSGRWLTAEETRYFAIQTIIKDGGRTTSEKADKFKWSYLIDLVTDYKVYLQAWILFTASVCAYGLKFTMPSITKSMGYSSSQAQLLTIPPYVAGAISAVTLSKLADRFNWRMPFILGPMTSVLVGFCILLPLAKNIENQIPACYIGVMLICIGQYPTNPAGSAWISSNLAGDSKRAMGIALNICLGNTGGILGSYMFLDSEQEQGYPTGFSIGLVFAAITLISTVVLELSYKRINKKRDAMSDEDIRAQYTDEQLARLGDKSPLFRYKL</sequence>
<dbReference type="Pfam" id="PF07690">
    <property type="entry name" value="MFS_1"/>
    <property type="match status" value="1"/>
</dbReference>
<evidence type="ECO:0000256" key="2">
    <source>
        <dbReference type="ARBA" id="ARBA00022448"/>
    </source>
</evidence>
<organism evidence="8 9">
    <name type="scientific">Cladosporium halotolerans</name>
    <dbReference type="NCBI Taxonomy" id="1052096"/>
    <lineage>
        <taxon>Eukaryota</taxon>
        <taxon>Fungi</taxon>
        <taxon>Dikarya</taxon>
        <taxon>Ascomycota</taxon>
        <taxon>Pezizomycotina</taxon>
        <taxon>Dothideomycetes</taxon>
        <taxon>Dothideomycetidae</taxon>
        <taxon>Cladosporiales</taxon>
        <taxon>Cladosporiaceae</taxon>
        <taxon>Cladosporium</taxon>
    </lineage>
</organism>
<dbReference type="GO" id="GO:0022857">
    <property type="term" value="F:transmembrane transporter activity"/>
    <property type="evidence" value="ECO:0007669"/>
    <property type="project" value="InterPro"/>
</dbReference>
<dbReference type="EMBL" id="JAAQHG020000053">
    <property type="protein sequence ID" value="KAL1582353.1"/>
    <property type="molecule type" value="Genomic_DNA"/>
</dbReference>
<dbReference type="PANTHER" id="PTHR43791:SF54">
    <property type="entry name" value="MAJOR FACILITATOR SUPERFAMILY (MFS) PROFILE DOMAIN-CONTAINING PROTEIN-RELATED"/>
    <property type="match status" value="1"/>
</dbReference>